<dbReference type="Gene3D" id="3.90.1150.10">
    <property type="entry name" value="Aspartate Aminotransferase, domain 1"/>
    <property type="match status" value="1"/>
</dbReference>
<evidence type="ECO:0000256" key="5">
    <source>
        <dbReference type="ARBA" id="ARBA00022576"/>
    </source>
</evidence>
<dbReference type="SUPFAM" id="SSF53383">
    <property type="entry name" value="PLP-dependent transferases"/>
    <property type="match status" value="1"/>
</dbReference>
<name>A0A0F9R5Q7_9ZZZZ</name>
<dbReference type="InterPro" id="IPR050106">
    <property type="entry name" value="HistidinolP_aminotransfase"/>
</dbReference>
<keyword evidence="6" id="KW-0028">Amino-acid biosynthesis</keyword>
<dbReference type="AlphaFoldDB" id="A0A0F9R5Q7"/>
<dbReference type="PANTHER" id="PTHR43643:SF6">
    <property type="entry name" value="HISTIDINOL-PHOSPHATE AMINOTRANSFERASE"/>
    <property type="match status" value="1"/>
</dbReference>
<evidence type="ECO:0000256" key="4">
    <source>
        <dbReference type="ARBA" id="ARBA00012748"/>
    </source>
</evidence>
<dbReference type="InterPro" id="IPR015424">
    <property type="entry name" value="PyrdxlP-dep_Trfase"/>
</dbReference>
<comment type="cofactor">
    <cofactor evidence="1">
        <name>pyridoxal 5'-phosphate</name>
        <dbReference type="ChEBI" id="CHEBI:597326"/>
    </cofactor>
</comment>
<accession>A0A0F9R5Q7</accession>
<evidence type="ECO:0000256" key="10">
    <source>
        <dbReference type="ARBA" id="ARBA00047481"/>
    </source>
</evidence>
<dbReference type="PANTHER" id="PTHR43643">
    <property type="entry name" value="HISTIDINOL-PHOSPHATE AMINOTRANSFERASE 2"/>
    <property type="match status" value="1"/>
</dbReference>
<dbReference type="InterPro" id="IPR015421">
    <property type="entry name" value="PyrdxlP-dep_Trfase_major"/>
</dbReference>
<feature type="domain" description="Aminotransferase class I/classII large" evidence="11">
    <location>
        <begin position="1"/>
        <end position="296"/>
    </location>
</feature>
<dbReference type="GO" id="GO:0030170">
    <property type="term" value="F:pyridoxal phosphate binding"/>
    <property type="evidence" value="ECO:0007669"/>
    <property type="project" value="InterPro"/>
</dbReference>
<evidence type="ECO:0000256" key="3">
    <source>
        <dbReference type="ARBA" id="ARBA00007970"/>
    </source>
</evidence>
<dbReference type="HAMAP" id="MF_01023">
    <property type="entry name" value="HisC_aminotrans_2"/>
    <property type="match status" value="1"/>
</dbReference>
<comment type="pathway">
    <text evidence="2">Amino-acid biosynthesis; L-histidine biosynthesis; L-histidine from 5-phospho-alpha-D-ribose 1-diphosphate: step 7/9.</text>
</comment>
<dbReference type="Gene3D" id="3.40.640.10">
    <property type="entry name" value="Type I PLP-dependent aspartate aminotransferase-like (Major domain)"/>
    <property type="match status" value="1"/>
</dbReference>
<keyword evidence="7" id="KW-0808">Transferase</keyword>
<dbReference type="EC" id="2.6.1.9" evidence="4"/>
<evidence type="ECO:0000256" key="1">
    <source>
        <dbReference type="ARBA" id="ARBA00001933"/>
    </source>
</evidence>
<dbReference type="InterPro" id="IPR015422">
    <property type="entry name" value="PyrdxlP-dep_Trfase_small"/>
</dbReference>
<dbReference type="EMBL" id="LAZR01001134">
    <property type="protein sequence ID" value="KKN50074.1"/>
    <property type="molecule type" value="Genomic_DNA"/>
</dbReference>
<evidence type="ECO:0000256" key="8">
    <source>
        <dbReference type="ARBA" id="ARBA00022898"/>
    </source>
</evidence>
<dbReference type="GO" id="GO:0000105">
    <property type="term" value="P:L-histidine biosynthetic process"/>
    <property type="evidence" value="ECO:0007669"/>
    <property type="project" value="UniProtKB-KW"/>
</dbReference>
<organism evidence="12">
    <name type="scientific">marine sediment metagenome</name>
    <dbReference type="NCBI Taxonomy" id="412755"/>
    <lineage>
        <taxon>unclassified sequences</taxon>
        <taxon>metagenomes</taxon>
        <taxon>ecological metagenomes</taxon>
    </lineage>
</organism>
<dbReference type="Pfam" id="PF00155">
    <property type="entry name" value="Aminotran_1_2"/>
    <property type="match status" value="1"/>
</dbReference>
<comment type="caution">
    <text evidence="12">The sequence shown here is derived from an EMBL/GenBank/DDBJ whole genome shotgun (WGS) entry which is preliminary data.</text>
</comment>
<feature type="non-terminal residue" evidence="12">
    <location>
        <position position="1"/>
    </location>
</feature>
<dbReference type="InterPro" id="IPR004839">
    <property type="entry name" value="Aminotransferase_I/II_large"/>
</dbReference>
<comment type="similarity">
    <text evidence="3">Belongs to the class-II pyridoxal-phosphate-dependent aminotransferase family. Histidinol-phosphate aminotransferase subfamily.</text>
</comment>
<dbReference type="NCBIfam" id="TIGR01141">
    <property type="entry name" value="hisC"/>
    <property type="match status" value="1"/>
</dbReference>
<evidence type="ECO:0000256" key="9">
    <source>
        <dbReference type="ARBA" id="ARBA00023102"/>
    </source>
</evidence>
<dbReference type="InterPro" id="IPR005861">
    <property type="entry name" value="HisP_aminotrans"/>
</dbReference>
<keyword evidence="5" id="KW-0032">Aminotransferase</keyword>
<evidence type="ECO:0000256" key="2">
    <source>
        <dbReference type="ARBA" id="ARBA00005011"/>
    </source>
</evidence>
<dbReference type="CDD" id="cd00609">
    <property type="entry name" value="AAT_like"/>
    <property type="match status" value="1"/>
</dbReference>
<keyword evidence="8" id="KW-0663">Pyridoxal phosphate</keyword>
<sequence length="309" mass="35000">HLYPDPTYHDLRKALGKHLGLHKEEILVGNGGGELIYLIAMAFLGEGQEVIIGDPSYILYEIITKTMRGRCVYSPLKEYGIDLEDMVKRITPLTKLICVCNPNNPTGRSVSRDEFFSFLDSVPPEVFVVSDEAYIDFVKIPNFPDTISRFRSGQNNMLILRTLSKAQGLAGLRFGYLIAHPSIIKAINRFRLPFNVSRAAQMIAIAALKDTEHLRQTINIVNKGKDYLYKMFGEMGLEWIPSDANFILVKMERKAGEIYKALLEKGILVRPAFRLDNHIRITVGTENQNHKLIEALCDVLDISFPPYKV</sequence>
<reference evidence="12" key="1">
    <citation type="journal article" date="2015" name="Nature">
        <title>Complex archaea that bridge the gap between prokaryotes and eukaryotes.</title>
        <authorList>
            <person name="Spang A."/>
            <person name="Saw J.H."/>
            <person name="Jorgensen S.L."/>
            <person name="Zaremba-Niedzwiedzka K."/>
            <person name="Martijn J."/>
            <person name="Lind A.E."/>
            <person name="van Eijk R."/>
            <person name="Schleper C."/>
            <person name="Guy L."/>
            <person name="Ettema T.J."/>
        </authorList>
    </citation>
    <scope>NUCLEOTIDE SEQUENCE</scope>
</reference>
<keyword evidence="9" id="KW-0368">Histidine biosynthesis</keyword>
<evidence type="ECO:0000313" key="12">
    <source>
        <dbReference type="EMBL" id="KKN50074.1"/>
    </source>
</evidence>
<evidence type="ECO:0000259" key="11">
    <source>
        <dbReference type="Pfam" id="PF00155"/>
    </source>
</evidence>
<protein>
    <recommendedName>
        <fullName evidence="4">histidinol-phosphate transaminase</fullName>
        <ecNumber evidence="4">2.6.1.9</ecNumber>
    </recommendedName>
</protein>
<evidence type="ECO:0000256" key="7">
    <source>
        <dbReference type="ARBA" id="ARBA00022679"/>
    </source>
</evidence>
<gene>
    <name evidence="12" type="ORF">LCGC14_0636250</name>
</gene>
<proteinExistence type="inferred from homology"/>
<evidence type="ECO:0000256" key="6">
    <source>
        <dbReference type="ARBA" id="ARBA00022605"/>
    </source>
</evidence>
<comment type="catalytic activity">
    <reaction evidence="10">
        <text>L-histidinol phosphate + 2-oxoglutarate = 3-(imidazol-4-yl)-2-oxopropyl phosphate + L-glutamate</text>
        <dbReference type="Rhea" id="RHEA:23744"/>
        <dbReference type="ChEBI" id="CHEBI:16810"/>
        <dbReference type="ChEBI" id="CHEBI:29985"/>
        <dbReference type="ChEBI" id="CHEBI:57766"/>
        <dbReference type="ChEBI" id="CHEBI:57980"/>
        <dbReference type="EC" id="2.6.1.9"/>
    </reaction>
</comment>
<dbReference type="GO" id="GO:0004400">
    <property type="term" value="F:histidinol-phosphate transaminase activity"/>
    <property type="evidence" value="ECO:0007669"/>
    <property type="project" value="UniProtKB-EC"/>
</dbReference>